<dbReference type="Pfam" id="PF00076">
    <property type="entry name" value="RRM_1"/>
    <property type="match status" value="1"/>
</dbReference>
<dbReference type="EMBL" id="GDJX01005251">
    <property type="protein sequence ID" value="JAT62685.1"/>
    <property type="molecule type" value="Transcribed_RNA"/>
</dbReference>
<evidence type="ECO:0000256" key="3">
    <source>
        <dbReference type="SAM" id="MobiDB-lite"/>
    </source>
</evidence>
<dbReference type="PANTHER" id="PTHR48024:SF9">
    <property type="entry name" value="UBP1-ASSOCIATED PROTEINS 1A-RELATED"/>
    <property type="match status" value="1"/>
</dbReference>
<dbReference type="SMART" id="SM00360">
    <property type="entry name" value="RRM"/>
    <property type="match status" value="1"/>
</dbReference>
<feature type="region of interest" description="Disordered" evidence="3">
    <location>
        <begin position="1"/>
        <end position="50"/>
    </location>
</feature>
<gene>
    <name evidence="5" type="primary">sqd_6</name>
    <name evidence="5" type="ORF">g.102295</name>
</gene>
<dbReference type="CDD" id="cd00590">
    <property type="entry name" value="RRM_SF"/>
    <property type="match status" value="1"/>
</dbReference>
<keyword evidence="1 2" id="KW-0694">RNA-binding</keyword>
<feature type="non-terminal residue" evidence="5">
    <location>
        <position position="1"/>
    </location>
</feature>
<dbReference type="InterPro" id="IPR000504">
    <property type="entry name" value="RRM_dom"/>
</dbReference>
<dbReference type="AlphaFoldDB" id="A0A1D1Z723"/>
<dbReference type="Gene3D" id="3.30.70.330">
    <property type="match status" value="1"/>
</dbReference>
<dbReference type="PANTHER" id="PTHR48024">
    <property type="entry name" value="GEO13361P1-RELATED"/>
    <property type="match status" value="1"/>
</dbReference>
<proteinExistence type="predicted"/>
<accession>A0A1D1Z723</accession>
<organism evidence="5">
    <name type="scientific">Anthurium amnicola</name>
    <dbReference type="NCBI Taxonomy" id="1678845"/>
    <lineage>
        <taxon>Eukaryota</taxon>
        <taxon>Viridiplantae</taxon>
        <taxon>Streptophyta</taxon>
        <taxon>Embryophyta</taxon>
        <taxon>Tracheophyta</taxon>
        <taxon>Spermatophyta</taxon>
        <taxon>Magnoliopsida</taxon>
        <taxon>Liliopsida</taxon>
        <taxon>Araceae</taxon>
        <taxon>Pothoideae</taxon>
        <taxon>Potheae</taxon>
        <taxon>Anthurium</taxon>
    </lineage>
</organism>
<reference evidence="5" key="1">
    <citation type="submission" date="2015-07" db="EMBL/GenBank/DDBJ databases">
        <title>Transcriptome Assembly of Anthurium amnicola.</title>
        <authorList>
            <person name="Suzuki J."/>
        </authorList>
    </citation>
    <scope>NUCLEOTIDE SEQUENCE</scope>
</reference>
<dbReference type="SUPFAM" id="SSF54928">
    <property type="entry name" value="RNA-binding domain, RBD"/>
    <property type="match status" value="1"/>
</dbReference>
<name>A0A1D1Z723_9ARAE</name>
<dbReference type="InterPro" id="IPR050886">
    <property type="entry name" value="RNA-binding_reg"/>
</dbReference>
<evidence type="ECO:0000313" key="5">
    <source>
        <dbReference type="EMBL" id="JAT62685.1"/>
    </source>
</evidence>
<dbReference type="GO" id="GO:0005634">
    <property type="term" value="C:nucleus"/>
    <property type="evidence" value="ECO:0007669"/>
    <property type="project" value="TreeGrafter"/>
</dbReference>
<sequence>DDDDEEEERWRSPRQVRRGDSRGPLPFVPGYSSSSSSSNPGAAAAAGGAGPPDPVRALLGSYTKQQLVGCLADPALHGRIRDAAERDVSHRNLLVRGLSWEVTMELLLGAFSEFGAVEVCNIVTAPGKCYAFVLFRSRAEAMEPLKEPYKQIGKKVAFCTLASLGRSDNPSLGHCNGTAGRKIYVFTQRRG</sequence>
<evidence type="ECO:0000256" key="2">
    <source>
        <dbReference type="PROSITE-ProRule" id="PRU00176"/>
    </source>
</evidence>
<feature type="compositionally biased region" description="Low complexity" evidence="3">
    <location>
        <begin position="29"/>
        <end position="46"/>
    </location>
</feature>
<dbReference type="PROSITE" id="PS50102">
    <property type="entry name" value="RRM"/>
    <property type="match status" value="1"/>
</dbReference>
<protein>
    <submittedName>
        <fullName evidence="5">RNA-binding protein squid</fullName>
    </submittedName>
</protein>
<evidence type="ECO:0000259" key="4">
    <source>
        <dbReference type="PROSITE" id="PS50102"/>
    </source>
</evidence>
<feature type="domain" description="RRM" evidence="4">
    <location>
        <begin position="91"/>
        <end position="190"/>
    </location>
</feature>
<evidence type="ECO:0000256" key="1">
    <source>
        <dbReference type="ARBA" id="ARBA00022884"/>
    </source>
</evidence>
<dbReference type="InterPro" id="IPR035979">
    <property type="entry name" value="RBD_domain_sf"/>
</dbReference>
<dbReference type="GO" id="GO:0003723">
    <property type="term" value="F:RNA binding"/>
    <property type="evidence" value="ECO:0007669"/>
    <property type="project" value="UniProtKB-UniRule"/>
</dbReference>
<dbReference type="InterPro" id="IPR012677">
    <property type="entry name" value="Nucleotide-bd_a/b_plait_sf"/>
</dbReference>